<proteinExistence type="predicted"/>
<evidence type="ECO:0000313" key="1">
    <source>
        <dbReference type="EMBL" id="JAD47969.1"/>
    </source>
</evidence>
<organism evidence="1">
    <name type="scientific">Arundo donax</name>
    <name type="common">Giant reed</name>
    <name type="synonym">Donax arundinaceus</name>
    <dbReference type="NCBI Taxonomy" id="35708"/>
    <lineage>
        <taxon>Eukaryota</taxon>
        <taxon>Viridiplantae</taxon>
        <taxon>Streptophyta</taxon>
        <taxon>Embryophyta</taxon>
        <taxon>Tracheophyta</taxon>
        <taxon>Spermatophyta</taxon>
        <taxon>Magnoliopsida</taxon>
        <taxon>Liliopsida</taxon>
        <taxon>Poales</taxon>
        <taxon>Poaceae</taxon>
        <taxon>PACMAD clade</taxon>
        <taxon>Arundinoideae</taxon>
        <taxon>Arundineae</taxon>
        <taxon>Arundo</taxon>
    </lineage>
</organism>
<dbReference type="AlphaFoldDB" id="A0A0A9A8H4"/>
<dbReference type="EMBL" id="GBRH01249926">
    <property type="protein sequence ID" value="JAD47969.1"/>
    <property type="molecule type" value="Transcribed_RNA"/>
</dbReference>
<sequence>MRISMSIRTTPLKCLLTLGLVNFIHTVTRLNGHHILVQRLSLNLD</sequence>
<reference evidence="1" key="2">
    <citation type="journal article" date="2015" name="Data Brief">
        <title>Shoot transcriptome of the giant reed, Arundo donax.</title>
        <authorList>
            <person name="Barrero R.A."/>
            <person name="Guerrero F.D."/>
            <person name="Moolhuijzen P."/>
            <person name="Goolsby J.A."/>
            <person name="Tidwell J."/>
            <person name="Bellgard S.E."/>
            <person name="Bellgard M.I."/>
        </authorList>
    </citation>
    <scope>NUCLEOTIDE SEQUENCE</scope>
    <source>
        <tissue evidence="1">Shoot tissue taken approximately 20 cm above the soil surface</tissue>
    </source>
</reference>
<reference evidence="1" key="1">
    <citation type="submission" date="2014-09" db="EMBL/GenBank/DDBJ databases">
        <authorList>
            <person name="Magalhaes I.L.F."/>
            <person name="Oliveira U."/>
            <person name="Santos F.R."/>
            <person name="Vidigal T.H.D.A."/>
            <person name="Brescovit A.D."/>
            <person name="Santos A.J."/>
        </authorList>
    </citation>
    <scope>NUCLEOTIDE SEQUENCE</scope>
    <source>
        <tissue evidence="1">Shoot tissue taken approximately 20 cm above the soil surface</tissue>
    </source>
</reference>
<protein>
    <submittedName>
        <fullName evidence="1">Uncharacterized protein</fullName>
    </submittedName>
</protein>
<name>A0A0A9A8H4_ARUDO</name>
<accession>A0A0A9A8H4</accession>